<evidence type="ECO:0000313" key="3">
    <source>
        <dbReference type="Proteomes" id="UP000503312"/>
    </source>
</evidence>
<name>A0A6M9Q307_9BURK</name>
<dbReference type="PANTHER" id="PTHR33383">
    <property type="entry name" value="MEMBRANE PROTEIN INSERTION EFFICIENCY FACTOR-RELATED"/>
    <property type="match status" value="1"/>
</dbReference>
<reference evidence="2 3" key="1">
    <citation type="submission" date="2018-04" db="EMBL/GenBank/DDBJ databases">
        <title>Polynucleobacter sp. UH21B genome.</title>
        <authorList>
            <person name="Hahn M.W."/>
        </authorList>
    </citation>
    <scope>NUCLEOTIDE SEQUENCE [LARGE SCALE GENOMIC DNA]</scope>
    <source>
        <strain evidence="2 3">MWH-UH21B</strain>
    </source>
</reference>
<keyword evidence="1" id="KW-0472">Membrane</keyword>
<dbReference type="PANTHER" id="PTHR33383:SF1">
    <property type="entry name" value="MEMBRANE PROTEIN INSERTION EFFICIENCY FACTOR-RELATED"/>
    <property type="match status" value="1"/>
</dbReference>
<evidence type="ECO:0000256" key="1">
    <source>
        <dbReference type="HAMAP-Rule" id="MF_00386"/>
    </source>
</evidence>
<sequence>MHILNSAATKILKLYQLALSPYLGMRCKYEPSCSQYACDCFNHYGFIKSIGLIGWRVLRCNPWSHGGYDPAVKHSSHQ</sequence>
<dbReference type="SMART" id="SM01234">
    <property type="entry name" value="Haemolytic"/>
    <property type="match status" value="1"/>
</dbReference>
<dbReference type="NCBIfam" id="TIGR00278">
    <property type="entry name" value="membrane protein insertion efficiency factor YidD"/>
    <property type="match status" value="1"/>
</dbReference>
<dbReference type="GO" id="GO:0005886">
    <property type="term" value="C:plasma membrane"/>
    <property type="evidence" value="ECO:0007669"/>
    <property type="project" value="UniProtKB-SubCell"/>
</dbReference>
<keyword evidence="1" id="KW-1003">Cell membrane</keyword>
<dbReference type="AlphaFoldDB" id="A0A6M9Q307"/>
<comment type="subcellular location">
    <subcellularLocation>
        <location evidence="1">Cell membrane</location>
        <topology evidence="1">Peripheral membrane protein</topology>
        <orientation evidence="1">Cytoplasmic side</orientation>
    </subcellularLocation>
</comment>
<dbReference type="InterPro" id="IPR002696">
    <property type="entry name" value="Membr_insert_effic_factor_YidD"/>
</dbReference>
<dbReference type="Pfam" id="PF01809">
    <property type="entry name" value="YidD"/>
    <property type="match status" value="1"/>
</dbReference>
<accession>A0A6M9Q307</accession>
<protein>
    <recommendedName>
        <fullName evidence="1">Putative membrane protein insertion efficiency factor</fullName>
    </recommendedName>
</protein>
<dbReference type="HAMAP" id="MF_00386">
    <property type="entry name" value="UPF0161_YidD"/>
    <property type="match status" value="1"/>
</dbReference>
<comment type="similarity">
    <text evidence="1">Belongs to the UPF0161 family.</text>
</comment>
<dbReference type="EMBL" id="CP028942">
    <property type="protein sequence ID" value="QKM65605.1"/>
    <property type="molecule type" value="Genomic_DNA"/>
</dbReference>
<dbReference type="Proteomes" id="UP000503312">
    <property type="component" value="Chromosome"/>
</dbReference>
<evidence type="ECO:0000313" key="2">
    <source>
        <dbReference type="EMBL" id="QKM65605.1"/>
    </source>
</evidence>
<dbReference type="KEGG" id="ptrp:DCO17_10375"/>
<organism evidence="2 3">
    <name type="scientific">Polynucleobacter tropicus</name>
    <dbReference type="NCBI Taxonomy" id="1743174"/>
    <lineage>
        <taxon>Bacteria</taxon>
        <taxon>Pseudomonadati</taxon>
        <taxon>Pseudomonadota</taxon>
        <taxon>Betaproteobacteria</taxon>
        <taxon>Burkholderiales</taxon>
        <taxon>Burkholderiaceae</taxon>
        <taxon>Polynucleobacter</taxon>
    </lineage>
</organism>
<keyword evidence="3" id="KW-1185">Reference proteome</keyword>
<proteinExistence type="inferred from homology"/>
<comment type="function">
    <text evidence="1">Could be involved in insertion of integral membrane proteins into the membrane.</text>
</comment>
<gene>
    <name evidence="2" type="primary">yidD</name>
    <name evidence="2" type="ORF">DCO17_10375</name>
</gene>